<proteinExistence type="predicted"/>
<keyword evidence="1" id="KW-1133">Transmembrane helix</keyword>
<reference evidence="2 3" key="1">
    <citation type="submission" date="2023-02" db="EMBL/GenBank/DDBJ databases">
        <title>Dictyobacter halimunensis sp. nov., a new member of the class Ktedonobacteria from forest soil in a geothermal area.</title>
        <authorList>
            <person name="Rachmania M.K."/>
            <person name="Ningsih F."/>
            <person name="Sakai Y."/>
            <person name="Yabe S."/>
            <person name="Yokota A."/>
            <person name="Sjamsuridzal W."/>
        </authorList>
    </citation>
    <scope>NUCLEOTIDE SEQUENCE [LARGE SCALE GENOMIC DNA]</scope>
    <source>
        <strain evidence="2 3">S3.2.2.5</strain>
    </source>
</reference>
<keyword evidence="3" id="KW-1185">Reference proteome</keyword>
<dbReference type="EMBL" id="BSRI01000002">
    <property type="protein sequence ID" value="GLV57285.1"/>
    <property type="molecule type" value="Genomic_DNA"/>
</dbReference>
<keyword evidence="1" id="KW-0472">Membrane</keyword>
<feature type="transmembrane region" description="Helical" evidence="1">
    <location>
        <begin position="37"/>
        <end position="59"/>
    </location>
</feature>
<name>A0ABQ6FY27_9CHLR</name>
<sequence length="64" mass="7153">MGPPEAEAYAAGATAIKQATMPMNPATTSFQRKINIFIVYLLFLVKYTELNILVCLLSFNVERK</sequence>
<evidence type="ECO:0000313" key="2">
    <source>
        <dbReference type="EMBL" id="GLV57285.1"/>
    </source>
</evidence>
<evidence type="ECO:0000313" key="3">
    <source>
        <dbReference type="Proteomes" id="UP001344906"/>
    </source>
</evidence>
<organism evidence="2 3">
    <name type="scientific">Dictyobacter halimunensis</name>
    <dbReference type="NCBI Taxonomy" id="3026934"/>
    <lineage>
        <taxon>Bacteria</taxon>
        <taxon>Bacillati</taxon>
        <taxon>Chloroflexota</taxon>
        <taxon>Ktedonobacteria</taxon>
        <taxon>Ktedonobacterales</taxon>
        <taxon>Dictyobacteraceae</taxon>
        <taxon>Dictyobacter</taxon>
    </lineage>
</organism>
<protein>
    <submittedName>
        <fullName evidence="2">Uncharacterized protein</fullName>
    </submittedName>
</protein>
<evidence type="ECO:0000256" key="1">
    <source>
        <dbReference type="SAM" id="Phobius"/>
    </source>
</evidence>
<accession>A0ABQ6FY27</accession>
<dbReference type="Proteomes" id="UP001344906">
    <property type="component" value="Unassembled WGS sequence"/>
</dbReference>
<keyword evidence="1" id="KW-0812">Transmembrane</keyword>
<comment type="caution">
    <text evidence="2">The sequence shown here is derived from an EMBL/GenBank/DDBJ whole genome shotgun (WGS) entry which is preliminary data.</text>
</comment>
<gene>
    <name evidence="2" type="ORF">KDH_41210</name>
</gene>